<keyword evidence="2" id="KW-0142">cGMP-binding</keyword>
<dbReference type="Pfam" id="PF07714">
    <property type="entry name" value="PK_Tyr_Ser-Thr"/>
    <property type="match status" value="1"/>
</dbReference>
<dbReference type="InterPro" id="IPR001245">
    <property type="entry name" value="Ser-Thr/Tyr_kinase_cat_dom"/>
</dbReference>
<comment type="caution">
    <text evidence="5">The sequence shown here is derived from an EMBL/GenBank/DDBJ whole genome shotgun (WGS) entry which is preliminary data.</text>
</comment>
<dbReference type="PANTHER" id="PTHR44329">
    <property type="entry name" value="SERINE/THREONINE-PROTEIN KINASE TNNI3K-RELATED"/>
    <property type="match status" value="1"/>
</dbReference>
<dbReference type="GO" id="GO:0005524">
    <property type="term" value="F:ATP binding"/>
    <property type="evidence" value="ECO:0007669"/>
    <property type="project" value="InterPro"/>
</dbReference>
<dbReference type="Gene3D" id="1.10.510.10">
    <property type="entry name" value="Transferase(Phosphotransferase) domain 1"/>
    <property type="match status" value="1"/>
</dbReference>
<evidence type="ECO:0000256" key="2">
    <source>
        <dbReference type="ARBA" id="ARBA00022992"/>
    </source>
</evidence>
<dbReference type="GO" id="GO:0004674">
    <property type="term" value="F:protein serine/threonine kinase activity"/>
    <property type="evidence" value="ECO:0007669"/>
    <property type="project" value="TreeGrafter"/>
</dbReference>
<name>A0AAD7AI87_9AGAR</name>
<dbReference type="GO" id="GO:0030553">
    <property type="term" value="F:cGMP binding"/>
    <property type="evidence" value="ECO:0007669"/>
    <property type="project" value="UniProtKB-KW"/>
</dbReference>
<dbReference type="Proteomes" id="UP001218218">
    <property type="component" value="Unassembled WGS sequence"/>
</dbReference>
<feature type="compositionally biased region" description="Low complexity" evidence="3">
    <location>
        <begin position="734"/>
        <end position="743"/>
    </location>
</feature>
<dbReference type="InterPro" id="IPR011051">
    <property type="entry name" value="RmlC_Cupin_sf"/>
</dbReference>
<evidence type="ECO:0000313" key="5">
    <source>
        <dbReference type="EMBL" id="KAJ7359507.1"/>
    </source>
</evidence>
<feature type="domain" description="Protein kinase" evidence="4">
    <location>
        <begin position="217"/>
        <end position="477"/>
    </location>
</feature>
<keyword evidence="1" id="KW-0140">cGMP</keyword>
<protein>
    <recommendedName>
        <fullName evidence="4">Protein kinase domain-containing protein</fullName>
    </recommendedName>
</protein>
<evidence type="ECO:0000313" key="6">
    <source>
        <dbReference type="Proteomes" id="UP001218218"/>
    </source>
</evidence>
<dbReference type="InterPro" id="IPR051681">
    <property type="entry name" value="Ser/Thr_Kinases-Pseudokinases"/>
</dbReference>
<dbReference type="InterPro" id="IPR011009">
    <property type="entry name" value="Kinase-like_dom_sf"/>
</dbReference>
<sequence>MAEGTWTGSASFTLAGPTGAALATAVSEDSAHFPHSMRTLDIPSRTTVLEWVEKEWMDRLTIAQNFIVYAFSLPLQLSQRQIIEIQDMVQQWVQWDILESLANYHSVVKTLFSILKHTLTRDSLWISHIIAEEIFQCLSRDVHVLRGQLVLIFHNSEDYKDFLACRGDLAQRLLDLLQDLLDLFPESSARPRLSKALVRLSRASGLHPTCFSLTDLQIMGPQVAAGAFGDIWKGSVRGQSVSVKIMRLFRDAEVRAAAQAFGHEALIWRQLSHPNLLPFLGLYYVENRLCLVSPWMSNGHVLQFLENYAPPDTDRLSLMLDVAIGLEYLHGKYVVHGDLKGMNILVTPSRRACVADFGLSSIVDAMSLRFTHSTASGRGGTSRYQAPELLMGQMQNHYGSDVYAFACVCYEILTGKAPFYEFFLDAPVIFKVLAGFRPTRPATIPSDDGLWLLLQDCWSQQSYDRPNASQIVQHLVGPTVGAKTMAATVDWDETISSKCRRSLQDWLLLPSISEIERQIFGDDVAEACRECFPERHQEPVLATEDLVSTELLLSPRWGSSGILAPAAEYDFSLEENFSLGRTLRSAMIPISCLTANHCVPVNSDGRSPQMCRVFLSTEDFEIPHSPPLLPRRRLVDAPRRVPTPNNFYSLFDSYKRMLAQPPSAASPAQGTGGAADIHPFSPPLPVVPFHHPGSRRASMHFDGTNSLLGTPDLDPSFISPAETASDNFAPTPTDSPFSSFESPLLPPDDDTSFGGACGGGGLDLFGGQLEGDFSLRLKRHATPPGGSQHHCHASRGQLVWTDARGGAVSVNAAHLETLNRVLDMHILTIVPQAVRGNHFHNSKESFIVFAQGKWSVHVDGGPGSAEVTVREFDAGATWLVIPAGVTHAIRNDDTEKTLHLVGMMETAFDPDDPNRTVAKEISRGLLDHLGDLVPKGDIIRMRLDCKVVEEGSADRQLEDKHVDLGIGQCEEFQIAPLDFRVPLLLKDDCGGGIRRVGITARRDRRAVAELVDSAVRRGRIGGSVSNNEAKPWVVRECDE</sequence>
<dbReference type="SMART" id="SM00220">
    <property type="entry name" value="S_TKc"/>
    <property type="match status" value="1"/>
</dbReference>
<dbReference type="SUPFAM" id="SSF51182">
    <property type="entry name" value="RmlC-like cupins"/>
    <property type="match status" value="1"/>
</dbReference>
<accession>A0AAD7AI87</accession>
<gene>
    <name evidence="5" type="ORF">DFH08DRAFT_952630</name>
</gene>
<dbReference type="PROSITE" id="PS00108">
    <property type="entry name" value="PROTEIN_KINASE_ST"/>
    <property type="match status" value="1"/>
</dbReference>
<dbReference type="PROSITE" id="PS50011">
    <property type="entry name" value="PROTEIN_KINASE_DOM"/>
    <property type="match status" value="1"/>
</dbReference>
<dbReference type="InterPro" id="IPR008271">
    <property type="entry name" value="Ser/Thr_kinase_AS"/>
</dbReference>
<organism evidence="5 6">
    <name type="scientific">Mycena albidolilacea</name>
    <dbReference type="NCBI Taxonomy" id="1033008"/>
    <lineage>
        <taxon>Eukaryota</taxon>
        <taxon>Fungi</taxon>
        <taxon>Dikarya</taxon>
        <taxon>Basidiomycota</taxon>
        <taxon>Agaricomycotina</taxon>
        <taxon>Agaricomycetes</taxon>
        <taxon>Agaricomycetidae</taxon>
        <taxon>Agaricales</taxon>
        <taxon>Marasmiineae</taxon>
        <taxon>Mycenaceae</taxon>
        <taxon>Mycena</taxon>
    </lineage>
</organism>
<dbReference type="EMBL" id="JARIHO010000006">
    <property type="protein sequence ID" value="KAJ7359507.1"/>
    <property type="molecule type" value="Genomic_DNA"/>
</dbReference>
<feature type="region of interest" description="Disordered" evidence="3">
    <location>
        <begin position="718"/>
        <end position="745"/>
    </location>
</feature>
<keyword evidence="2" id="KW-0547">Nucleotide-binding</keyword>
<evidence type="ECO:0000256" key="1">
    <source>
        <dbReference type="ARBA" id="ARBA00022535"/>
    </source>
</evidence>
<proteinExistence type="predicted"/>
<feature type="compositionally biased region" description="Polar residues" evidence="3">
    <location>
        <begin position="722"/>
        <end position="732"/>
    </location>
</feature>
<dbReference type="AlphaFoldDB" id="A0AAD7AI87"/>
<evidence type="ECO:0000259" key="4">
    <source>
        <dbReference type="PROSITE" id="PS50011"/>
    </source>
</evidence>
<dbReference type="SUPFAM" id="SSF56112">
    <property type="entry name" value="Protein kinase-like (PK-like)"/>
    <property type="match status" value="1"/>
</dbReference>
<keyword evidence="6" id="KW-1185">Reference proteome</keyword>
<evidence type="ECO:0000256" key="3">
    <source>
        <dbReference type="SAM" id="MobiDB-lite"/>
    </source>
</evidence>
<dbReference type="InterPro" id="IPR000719">
    <property type="entry name" value="Prot_kinase_dom"/>
</dbReference>
<dbReference type="InterPro" id="IPR014710">
    <property type="entry name" value="RmlC-like_jellyroll"/>
</dbReference>
<dbReference type="Gene3D" id="2.60.120.10">
    <property type="entry name" value="Jelly Rolls"/>
    <property type="match status" value="1"/>
</dbReference>
<reference evidence="5" key="1">
    <citation type="submission" date="2023-03" db="EMBL/GenBank/DDBJ databases">
        <title>Massive genome expansion in bonnet fungi (Mycena s.s.) driven by repeated elements and novel gene families across ecological guilds.</title>
        <authorList>
            <consortium name="Lawrence Berkeley National Laboratory"/>
            <person name="Harder C.B."/>
            <person name="Miyauchi S."/>
            <person name="Viragh M."/>
            <person name="Kuo A."/>
            <person name="Thoen E."/>
            <person name="Andreopoulos B."/>
            <person name="Lu D."/>
            <person name="Skrede I."/>
            <person name="Drula E."/>
            <person name="Henrissat B."/>
            <person name="Morin E."/>
            <person name="Kohler A."/>
            <person name="Barry K."/>
            <person name="LaButti K."/>
            <person name="Morin E."/>
            <person name="Salamov A."/>
            <person name="Lipzen A."/>
            <person name="Mereny Z."/>
            <person name="Hegedus B."/>
            <person name="Baldrian P."/>
            <person name="Stursova M."/>
            <person name="Weitz H."/>
            <person name="Taylor A."/>
            <person name="Grigoriev I.V."/>
            <person name="Nagy L.G."/>
            <person name="Martin F."/>
            <person name="Kauserud H."/>
        </authorList>
    </citation>
    <scope>NUCLEOTIDE SEQUENCE</scope>
    <source>
        <strain evidence="5">CBHHK002</strain>
    </source>
</reference>